<keyword evidence="5 7" id="KW-0408">Iron</keyword>
<dbReference type="GO" id="GO:0008198">
    <property type="term" value="F:ferrous iron binding"/>
    <property type="evidence" value="ECO:0007669"/>
    <property type="project" value="TreeGrafter"/>
</dbReference>
<dbReference type="AlphaFoldDB" id="A0A6G9XXL2"/>
<feature type="cross-link" description="3'-(S-cysteinyl)-tyrosine (Cys-Tyr)" evidence="6">
    <location>
        <begin position="98"/>
        <end position="162"/>
    </location>
</feature>
<feature type="binding site" evidence="7">
    <location>
        <position position="146"/>
    </location>
    <ligand>
        <name>Fe cation</name>
        <dbReference type="ChEBI" id="CHEBI:24875"/>
        <note>catalytic</note>
    </ligand>
</feature>
<keyword evidence="4" id="KW-0560">Oxidoreductase</keyword>
<evidence type="ECO:0000256" key="5">
    <source>
        <dbReference type="ARBA" id="ARBA00023004"/>
    </source>
</evidence>
<evidence type="ECO:0000256" key="2">
    <source>
        <dbReference type="ARBA" id="ARBA00022723"/>
    </source>
</evidence>
<gene>
    <name evidence="8" type="ORF">F5X71_28090</name>
</gene>
<dbReference type="InterPro" id="IPR011051">
    <property type="entry name" value="RmlC_Cupin_sf"/>
</dbReference>
<sequence>MTTSTAAPSTPQLADLVCAIREVVRLERPPAEAARLVADRLEPFLRQPDLLPDQYREGDPQRYRQHLVHTEDDGSFSVVAIVWRPGQQTPIHDHVAWCVAGVYEGTETERRYELRGAGPDARLVVAADVINPAGTACGFAPPGDIHLVRNAGATTVISIHIYGAHIGKLGTSVRREYRLPIAEA</sequence>
<dbReference type="Pfam" id="PF05995">
    <property type="entry name" value="CDO_I"/>
    <property type="match status" value="1"/>
</dbReference>
<dbReference type="Gene3D" id="2.60.120.10">
    <property type="entry name" value="Jelly Rolls"/>
    <property type="match status" value="1"/>
</dbReference>
<dbReference type="GO" id="GO:0016702">
    <property type="term" value="F:oxidoreductase activity, acting on single donors with incorporation of molecular oxygen, incorporation of two atoms of oxygen"/>
    <property type="evidence" value="ECO:0007669"/>
    <property type="project" value="InterPro"/>
</dbReference>
<dbReference type="EMBL" id="CP046171">
    <property type="protein sequence ID" value="QIS05658.1"/>
    <property type="molecule type" value="Genomic_DNA"/>
</dbReference>
<evidence type="ECO:0000256" key="7">
    <source>
        <dbReference type="PIRSR" id="PIRSR610300-51"/>
    </source>
</evidence>
<dbReference type="Proteomes" id="UP000501705">
    <property type="component" value="Chromosome"/>
</dbReference>
<evidence type="ECO:0000313" key="8">
    <source>
        <dbReference type="EMBL" id="QIS05658.1"/>
    </source>
</evidence>
<dbReference type="CDD" id="cd10548">
    <property type="entry name" value="cupin_CDO"/>
    <property type="match status" value="1"/>
</dbReference>
<dbReference type="InterPro" id="IPR014710">
    <property type="entry name" value="RmlC-like_jellyroll"/>
</dbReference>
<evidence type="ECO:0000256" key="3">
    <source>
        <dbReference type="ARBA" id="ARBA00022964"/>
    </source>
</evidence>
<evidence type="ECO:0000256" key="1">
    <source>
        <dbReference type="ARBA" id="ARBA00006622"/>
    </source>
</evidence>
<evidence type="ECO:0000256" key="6">
    <source>
        <dbReference type="PIRSR" id="PIRSR610300-50"/>
    </source>
</evidence>
<dbReference type="PANTHER" id="PTHR12918:SF1">
    <property type="entry name" value="CYSTEINE DIOXYGENASE TYPE 1"/>
    <property type="match status" value="1"/>
</dbReference>
<proteinExistence type="inferred from homology"/>
<reference evidence="8 9" key="1">
    <citation type="journal article" date="2019" name="ACS Chem. Biol.">
        <title>Identification and Mobilization of a Cryptic Antibiotic Biosynthesis Gene Locus from a Human-Pathogenic Nocardia Isolate.</title>
        <authorList>
            <person name="Herisse M."/>
            <person name="Ishida K."/>
            <person name="Porter J.L."/>
            <person name="Howden B."/>
            <person name="Hertweck C."/>
            <person name="Stinear T.P."/>
            <person name="Pidot S.J."/>
        </authorList>
    </citation>
    <scope>NUCLEOTIDE SEQUENCE [LARGE SCALE GENOMIC DNA]</scope>
    <source>
        <strain evidence="8 9">AUSMDU00024985</strain>
    </source>
</reference>
<feature type="binding site" evidence="7">
    <location>
        <position position="94"/>
    </location>
    <ligand>
        <name>Fe cation</name>
        <dbReference type="ChEBI" id="CHEBI:24875"/>
        <note>catalytic</note>
    </ligand>
</feature>
<name>A0A6G9XXL2_NOCBR</name>
<dbReference type="RefSeq" id="WP_167464728.1">
    <property type="nucleotide sequence ID" value="NZ_CP046171.1"/>
</dbReference>
<dbReference type="PANTHER" id="PTHR12918">
    <property type="entry name" value="CYSTEINE DIOXYGENASE"/>
    <property type="match status" value="1"/>
</dbReference>
<keyword evidence="6" id="KW-0883">Thioether bond</keyword>
<protein>
    <submittedName>
        <fullName evidence="8">Cysteine dioxygenase</fullName>
    </submittedName>
</protein>
<evidence type="ECO:0000256" key="4">
    <source>
        <dbReference type="ARBA" id="ARBA00023002"/>
    </source>
</evidence>
<keyword evidence="2 7" id="KW-0479">Metal-binding</keyword>
<dbReference type="InterPro" id="IPR010300">
    <property type="entry name" value="CDO_1"/>
</dbReference>
<dbReference type="SUPFAM" id="SSF51182">
    <property type="entry name" value="RmlC-like cupins"/>
    <property type="match status" value="1"/>
</dbReference>
<keyword evidence="3 8" id="KW-0223">Dioxygenase</keyword>
<accession>A0A6G9XXL2</accession>
<organism evidence="8 9">
    <name type="scientific">Nocardia brasiliensis</name>
    <dbReference type="NCBI Taxonomy" id="37326"/>
    <lineage>
        <taxon>Bacteria</taxon>
        <taxon>Bacillati</taxon>
        <taxon>Actinomycetota</taxon>
        <taxon>Actinomycetes</taxon>
        <taxon>Mycobacteriales</taxon>
        <taxon>Nocardiaceae</taxon>
        <taxon>Nocardia</taxon>
    </lineage>
</organism>
<comment type="similarity">
    <text evidence="1">Belongs to the cysteine dioxygenase family.</text>
</comment>
<feature type="binding site" evidence="7">
    <location>
        <position position="92"/>
    </location>
    <ligand>
        <name>Fe cation</name>
        <dbReference type="ChEBI" id="CHEBI:24875"/>
        <note>catalytic</note>
    </ligand>
</feature>
<evidence type="ECO:0000313" key="9">
    <source>
        <dbReference type="Proteomes" id="UP000501705"/>
    </source>
</evidence>